<comment type="caution">
    <text evidence="4">The sequence shown here is derived from an EMBL/GenBank/DDBJ whole genome shotgun (WGS) entry which is preliminary data.</text>
</comment>
<protein>
    <submittedName>
        <fullName evidence="4">Ribosomal protein S18 acetylase RimI-like enzyme</fullName>
    </submittedName>
</protein>
<dbReference type="InterPro" id="IPR000182">
    <property type="entry name" value="GNAT_dom"/>
</dbReference>
<feature type="domain" description="N-acetyltransferase" evidence="3">
    <location>
        <begin position="5"/>
        <end position="146"/>
    </location>
</feature>
<dbReference type="CDD" id="cd04301">
    <property type="entry name" value="NAT_SF"/>
    <property type="match status" value="1"/>
</dbReference>
<sequence>MENVIEIREARLEDYEAIAYMNTESLGYEYPVEKTKKNLESLLEKSSQKLVVACVDDKVIGYIHASDYECTYRAAAKNVMAICVNKQYQGLGAGKKLLAAIEAWAKEDDSDIVRLVSSNYRTGAHEFYKRCGYIENKLQKNFSKDV</sequence>
<dbReference type="RefSeq" id="WP_307404903.1">
    <property type="nucleotide sequence ID" value="NZ_JAUSUR010000001.1"/>
</dbReference>
<evidence type="ECO:0000313" key="5">
    <source>
        <dbReference type="Proteomes" id="UP001230220"/>
    </source>
</evidence>
<dbReference type="Pfam" id="PF00583">
    <property type="entry name" value="Acetyltransf_1"/>
    <property type="match status" value="1"/>
</dbReference>
<dbReference type="PANTHER" id="PTHR43877">
    <property type="entry name" value="AMINOALKYLPHOSPHONATE N-ACETYLTRANSFERASE-RELATED-RELATED"/>
    <property type="match status" value="1"/>
</dbReference>
<dbReference type="InterPro" id="IPR050832">
    <property type="entry name" value="Bact_Acetyltransf"/>
</dbReference>
<gene>
    <name evidence="4" type="ORF">J2S15_000359</name>
</gene>
<keyword evidence="2" id="KW-0012">Acyltransferase</keyword>
<dbReference type="InterPro" id="IPR016181">
    <property type="entry name" value="Acyl_CoA_acyltransferase"/>
</dbReference>
<keyword evidence="1" id="KW-0808">Transferase</keyword>
<dbReference type="Gene3D" id="3.40.630.30">
    <property type="match status" value="1"/>
</dbReference>
<evidence type="ECO:0000313" key="4">
    <source>
        <dbReference type="EMBL" id="MDQ0359628.1"/>
    </source>
</evidence>
<proteinExistence type="predicted"/>
<dbReference type="PROSITE" id="PS51186">
    <property type="entry name" value="GNAT"/>
    <property type="match status" value="1"/>
</dbReference>
<keyword evidence="5" id="KW-1185">Reference proteome</keyword>
<dbReference type="SUPFAM" id="SSF55729">
    <property type="entry name" value="Acyl-CoA N-acyltransferases (Nat)"/>
    <property type="match status" value="1"/>
</dbReference>
<dbReference type="Proteomes" id="UP001230220">
    <property type="component" value="Unassembled WGS sequence"/>
</dbReference>
<evidence type="ECO:0000256" key="1">
    <source>
        <dbReference type="ARBA" id="ARBA00022679"/>
    </source>
</evidence>
<dbReference type="EMBL" id="JAUSUR010000001">
    <property type="protein sequence ID" value="MDQ0359628.1"/>
    <property type="molecule type" value="Genomic_DNA"/>
</dbReference>
<reference evidence="4 5" key="1">
    <citation type="submission" date="2023-07" db="EMBL/GenBank/DDBJ databases">
        <title>Genomic Encyclopedia of Type Strains, Phase IV (KMG-IV): sequencing the most valuable type-strain genomes for metagenomic binning, comparative biology and taxonomic classification.</title>
        <authorList>
            <person name="Goeker M."/>
        </authorList>
    </citation>
    <scope>NUCLEOTIDE SEQUENCE [LARGE SCALE GENOMIC DNA]</scope>
    <source>
        <strain evidence="4 5">DSM 16784</strain>
    </source>
</reference>
<accession>A0ABU0DYC5</accession>
<evidence type="ECO:0000256" key="2">
    <source>
        <dbReference type="ARBA" id="ARBA00023315"/>
    </source>
</evidence>
<organism evidence="4 5">
    <name type="scientific">Breznakia pachnodae</name>
    <dbReference type="NCBI Taxonomy" id="265178"/>
    <lineage>
        <taxon>Bacteria</taxon>
        <taxon>Bacillati</taxon>
        <taxon>Bacillota</taxon>
        <taxon>Erysipelotrichia</taxon>
        <taxon>Erysipelotrichales</taxon>
        <taxon>Erysipelotrichaceae</taxon>
        <taxon>Breznakia</taxon>
    </lineage>
</organism>
<evidence type="ECO:0000259" key="3">
    <source>
        <dbReference type="PROSITE" id="PS51186"/>
    </source>
</evidence>
<name>A0ABU0DYC5_9FIRM</name>